<sequence length="232" mass="27314">MLGGSAATSFNDDKQKSWPYLLKSSLPSHIDFRVETRGGLTFVRAITELADFPNEDLLVFHFGTSIGWPVSVVRLGHKMGIDFASEFSFHQPAYASHNRLRRMKRTLKMRCRNTVKYALYFAGLYKSRISRREIEDQIDAVVHLAKHQSKRIMWIQHQALQSRRIFLERRSYERFYKEIERCLQKYRSPDFTVITLPDSFLTQENYLLDCVHLSEEGHRKMFEIVKEAFKNG</sequence>
<dbReference type="SUPFAM" id="SSF52266">
    <property type="entry name" value="SGNH hydrolase"/>
    <property type="match status" value="1"/>
</dbReference>
<dbReference type="Proteomes" id="UP000217216">
    <property type="component" value="Chromosome"/>
</dbReference>
<protein>
    <submittedName>
        <fullName evidence="1">Uncharacterized protein</fullName>
    </submittedName>
</protein>
<organism evidence="1 2">
    <name type="scientific">Candidatus Planktophila dulcis</name>
    <dbReference type="NCBI Taxonomy" id="1884914"/>
    <lineage>
        <taxon>Bacteria</taxon>
        <taxon>Bacillati</taxon>
        <taxon>Actinomycetota</taxon>
        <taxon>Actinomycetes</taxon>
        <taxon>Candidatus Nanopelagicales</taxon>
        <taxon>Candidatus Nanopelagicaceae</taxon>
        <taxon>Candidatus Planktophila</taxon>
    </lineage>
</organism>
<dbReference type="Gene3D" id="3.40.50.1110">
    <property type="entry name" value="SGNH hydrolase"/>
    <property type="match status" value="1"/>
</dbReference>
<evidence type="ECO:0000313" key="2">
    <source>
        <dbReference type="Proteomes" id="UP000217216"/>
    </source>
</evidence>
<proteinExistence type="predicted"/>
<accession>A0AAC9YTY8</accession>
<keyword evidence="2" id="KW-1185">Reference proteome</keyword>
<dbReference type="EMBL" id="CP016770">
    <property type="protein sequence ID" value="ASY11428.1"/>
    <property type="molecule type" value="Genomic_DNA"/>
</dbReference>
<gene>
    <name evidence="1" type="ORF">A1s21155_00105</name>
</gene>
<dbReference type="AlphaFoldDB" id="A0AAC9YTY8"/>
<name>A0AAC9YTY8_9ACTN</name>
<dbReference type="KEGG" id="plak:A1s21155_00105"/>
<dbReference type="InterPro" id="IPR036514">
    <property type="entry name" value="SGNH_hydro_sf"/>
</dbReference>
<evidence type="ECO:0000313" key="1">
    <source>
        <dbReference type="EMBL" id="ASY11428.1"/>
    </source>
</evidence>
<reference evidence="1 2" key="1">
    <citation type="submission" date="2016-07" db="EMBL/GenBank/DDBJ databases">
        <title>High microdiversification within the ubiquitous acI lineage of Actinobacteria.</title>
        <authorList>
            <person name="Neuenschwander S.M."/>
            <person name="Salcher M."/>
            <person name="Ghai R."/>
            <person name="Pernthaler J."/>
        </authorList>
    </citation>
    <scope>NUCLEOTIDE SEQUENCE [LARGE SCALE GENOMIC DNA]</scope>
    <source>
        <strain evidence="1">MMS-21-155</strain>
    </source>
</reference>